<feature type="signal peptide" evidence="2">
    <location>
        <begin position="1"/>
        <end position="24"/>
    </location>
</feature>
<dbReference type="Gene3D" id="3.40.50.1980">
    <property type="entry name" value="Nitrogenase molybdenum iron protein domain"/>
    <property type="match status" value="2"/>
</dbReference>
<feature type="domain" description="Fe/B12 periplasmic-binding" evidence="3">
    <location>
        <begin position="110"/>
        <end position="384"/>
    </location>
</feature>
<reference evidence="4" key="1">
    <citation type="submission" date="2020-10" db="EMBL/GenBank/DDBJ databases">
        <authorList>
            <person name="Castelo-Branco R."/>
            <person name="Eusebio N."/>
            <person name="Adriana R."/>
            <person name="Vieira A."/>
            <person name="Brugerolle De Fraissinette N."/>
            <person name="Rezende De Castro R."/>
            <person name="Schneider M.P."/>
            <person name="Vasconcelos V."/>
            <person name="Leao P.N."/>
        </authorList>
    </citation>
    <scope>NUCLEOTIDE SEQUENCE</scope>
    <source>
        <strain evidence="4">LEGE 11479</strain>
    </source>
</reference>
<evidence type="ECO:0000259" key="3">
    <source>
        <dbReference type="PROSITE" id="PS50983"/>
    </source>
</evidence>
<gene>
    <name evidence="4" type="ORF">IQ260_09035</name>
</gene>
<evidence type="ECO:0000313" key="4">
    <source>
        <dbReference type="EMBL" id="MBE9066796.1"/>
    </source>
</evidence>
<keyword evidence="2" id="KW-0732">Signal</keyword>
<keyword evidence="5" id="KW-1185">Reference proteome</keyword>
<evidence type="ECO:0000256" key="2">
    <source>
        <dbReference type="SAM" id="SignalP"/>
    </source>
</evidence>
<dbReference type="Pfam" id="PF01497">
    <property type="entry name" value="Peripla_BP_2"/>
    <property type="match status" value="1"/>
</dbReference>
<dbReference type="RefSeq" id="WP_193992774.1">
    <property type="nucleotide sequence ID" value="NZ_JADEXP010000059.1"/>
</dbReference>
<proteinExistence type="inferred from homology"/>
<dbReference type="PANTHER" id="PTHR30535">
    <property type="entry name" value="VITAMIN B12-BINDING PROTEIN"/>
    <property type="match status" value="1"/>
</dbReference>
<feature type="chain" id="PRO_5037897831" evidence="2">
    <location>
        <begin position="25"/>
        <end position="398"/>
    </location>
</feature>
<dbReference type="PROSITE" id="PS51257">
    <property type="entry name" value="PROKAR_LIPOPROTEIN"/>
    <property type="match status" value="1"/>
</dbReference>
<protein>
    <submittedName>
        <fullName evidence="4">ABC transporter substrate-binding protein</fullName>
    </submittedName>
</protein>
<dbReference type="AlphaFoldDB" id="A0A928X3R6"/>
<dbReference type="PROSITE" id="PS50983">
    <property type="entry name" value="FE_B12_PBP"/>
    <property type="match status" value="1"/>
</dbReference>
<dbReference type="CDD" id="cd01141">
    <property type="entry name" value="TroA_d"/>
    <property type="match status" value="1"/>
</dbReference>
<organism evidence="4 5">
    <name type="scientific">Leptolyngbya cf. ectocarpi LEGE 11479</name>
    <dbReference type="NCBI Taxonomy" id="1828722"/>
    <lineage>
        <taxon>Bacteria</taxon>
        <taxon>Bacillati</taxon>
        <taxon>Cyanobacteriota</taxon>
        <taxon>Cyanophyceae</taxon>
        <taxon>Leptolyngbyales</taxon>
        <taxon>Leptolyngbyaceae</taxon>
        <taxon>Leptolyngbya group</taxon>
        <taxon>Leptolyngbya</taxon>
    </lineage>
</organism>
<dbReference type="InterPro" id="IPR002491">
    <property type="entry name" value="ABC_transptr_periplasmic_BD"/>
</dbReference>
<evidence type="ECO:0000313" key="5">
    <source>
        <dbReference type="Proteomes" id="UP000615026"/>
    </source>
</evidence>
<comment type="caution">
    <text evidence="4">The sequence shown here is derived from an EMBL/GenBank/DDBJ whole genome shotgun (WGS) entry which is preliminary data.</text>
</comment>
<dbReference type="EMBL" id="JADEXP010000059">
    <property type="protein sequence ID" value="MBE9066796.1"/>
    <property type="molecule type" value="Genomic_DNA"/>
</dbReference>
<dbReference type="PANTHER" id="PTHR30535:SF34">
    <property type="entry name" value="MOLYBDATE-BINDING PROTEIN MOLA"/>
    <property type="match status" value="1"/>
</dbReference>
<dbReference type="InterPro" id="IPR050902">
    <property type="entry name" value="ABC_Transporter_SBP"/>
</dbReference>
<comment type="similarity">
    <text evidence="1">Belongs to the bacterial solute-binding protein 8 family.</text>
</comment>
<name>A0A928X3R6_LEPEC</name>
<sequence length="398" mass="44148">MGWSKRRSLAFLSCLLVTTGCQQAPTVSPPSQSSACVTDYQADKDYFPDKVQPEYSSGFSVDYYNHYKVVTVTQPWKAADETFEYVLVQCGTPTPDGFENAQVIQVPIRTVATLSTTYLPHLELLGQVEALVGMDNFDFVYAPAVRQKIDQGELIEFNSGRTLDIERLLVAGPDLVMAYGTGDPDSDSYGRIMQAGLPVALVGEYVETSPLGRAEWLIFTALFFNQEAQAQAIFTDIATEYESLVELTAPLAERPTVFTGFSYEGTWYMSGGQSYAAQLLKDAGADYLWADSDSTVTIPLDFESVFDQAAAADVWVNVSQDWLSHGDAIASDPRYGKFDALKQNNVFNNNVRMNDFGGNDYWESGAVNPHLILADLVKIFHPELLPDHKLVYYQQLEP</sequence>
<accession>A0A928X3R6</accession>
<dbReference type="SUPFAM" id="SSF53807">
    <property type="entry name" value="Helical backbone' metal receptor"/>
    <property type="match status" value="1"/>
</dbReference>
<evidence type="ECO:0000256" key="1">
    <source>
        <dbReference type="ARBA" id="ARBA00008814"/>
    </source>
</evidence>
<dbReference type="GO" id="GO:0071281">
    <property type="term" value="P:cellular response to iron ion"/>
    <property type="evidence" value="ECO:0007669"/>
    <property type="project" value="TreeGrafter"/>
</dbReference>
<dbReference type="Proteomes" id="UP000615026">
    <property type="component" value="Unassembled WGS sequence"/>
</dbReference>